<keyword evidence="4" id="KW-0067">ATP-binding</keyword>
<dbReference type="GO" id="GO:0004386">
    <property type="term" value="F:helicase activity"/>
    <property type="evidence" value="ECO:0007669"/>
    <property type="project" value="UniProtKB-KW"/>
</dbReference>
<evidence type="ECO:0000313" key="8">
    <source>
        <dbReference type="Proteomes" id="UP000228886"/>
    </source>
</evidence>
<keyword evidence="3 7" id="KW-0347">Helicase</keyword>
<organism evidence="7 8">
    <name type="scientific">bacterium (Candidatus Ratteibacteria) CG01_land_8_20_14_3_00_40_19</name>
    <dbReference type="NCBI Taxonomy" id="2014290"/>
    <lineage>
        <taxon>Bacteria</taxon>
        <taxon>Candidatus Ratteibacteria</taxon>
    </lineage>
</organism>
<dbReference type="SMART" id="SM00487">
    <property type="entry name" value="DEXDc"/>
    <property type="match status" value="1"/>
</dbReference>
<evidence type="ECO:0000256" key="3">
    <source>
        <dbReference type="ARBA" id="ARBA00022806"/>
    </source>
</evidence>
<feature type="domain" description="Helicase ATP-binding" evidence="5">
    <location>
        <begin position="38"/>
        <end position="198"/>
    </location>
</feature>
<dbReference type="GO" id="GO:0016787">
    <property type="term" value="F:hydrolase activity"/>
    <property type="evidence" value="ECO:0007669"/>
    <property type="project" value="UniProtKB-KW"/>
</dbReference>
<dbReference type="InterPro" id="IPR038718">
    <property type="entry name" value="SNF2-like_sf"/>
</dbReference>
<dbReference type="InterPro" id="IPR027417">
    <property type="entry name" value="P-loop_NTPase"/>
</dbReference>
<sequence>MLIDYTHLTIQSGFDELLCLNTLSGVEKYWYQIETVKKVLKRFYGRTLLCDEVGLGKTIETGMLIKEYLMRGMVRNILILTPASLVSQWKEEMLTKFGIEFTTTDDFEFTKNPANFWKQRFIIASLNTAKSNRNMPIVTERFYDLVVIDEAHHLINRRTLSWKLVNRIKKRFIFLLTATPVQNNLIELFNLITLLKPGQFKTEKNFRQEYVTKGNLKKPVNKERMQELLRDVLIRNTRSAIDLKLPKRYATTVRLEPTELEQEVYTRVTEYLKSLNLKKPIINLILREAESSPFALKSSLLTLSPGDEVKDIINTIDNLGDISKGRALIDILLKNPDEKKIIFTQFTKSMNYVIDLLGRHRIPHSTFRGNMSTREKDIAIARFKNEVPVLVSTELGGEGKNLQFCNTIINFDLPWNPMRIEQRIGRLHRIGQTRDVFIFNLSVKDTIEDYIIDILDNKINMFEMVIGEIEPILGYLGEDVEFDDIIMGIWLKSGDRKRLKQSFEQLGDELITAKQKYLESKTFDNELFGEDYEI</sequence>
<evidence type="ECO:0000256" key="4">
    <source>
        <dbReference type="ARBA" id="ARBA00022840"/>
    </source>
</evidence>
<accession>A0A2M7EAJ6</accession>
<feature type="domain" description="Helicase C-terminal" evidence="6">
    <location>
        <begin position="327"/>
        <end position="470"/>
    </location>
</feature>
<dbReference type="Gene3D" id="3.40.50.300">
    <property type="entry name" value="P-loop containing nucleotide triphosphate hydrolases"/>
    <property type="match status" value="1"/>
</dbReference>
<dbReference type="EMBL" id="PETL01000025">
    <property type="protein sequence ID" value="PIV64772.1"/>
    <property type="molecule type" value="Genomic_DNA"/>
</dbReference>
<reference evidence="8" key="1">
    <citation type="submission" date="2017-09" db="EMBL/GenBank/DDBJ databases">
        <title>Depth-based differentiation of microbial function through sediment-hosted aquifers and enrichment of novel symbionts in the deep terrestrial subsurface.</title>
        <authorList>
            <person name="Probst A.J."/>
            <person name="Ladd B."/>
            <person name="Jarett J.K."/>
            <person name="Geller-Mcgrath D.E."/>
            <person name="Sieber C.M.K."/>
            <person name="Emerson J.B."/>
            <person name="Anantharaman K."/>
            <person name="Thomas B.C."/>
            <person name="Malmstrom R."/>
            <person name="Stieglmeier M."/>
            <person name="Klingl A."/>
            <person name="Woyke T."/>
            <person name="Ryan C.M."/>
            <person name="Banfield J.F."/>
        </authorList>
    </citation>
    <scope>NUCLEOTIDE SEQUENCE [LARGE SCALE GENOMIC DNA]</scope>
</reference>
<evidence type="ECO:0000313" key="7">
    <source>
        <dbReference type="EMBL" id="PIV64772.1"/>
    </source>
</evidence>
<dbReference type="PANTHER" id="PTHR10799">
    <property type="entry name" value="SNF2/RAD54 HELICASE FAMILY"/>
    <property type="match status" value="1"/>
</dbReference>
<dbReference type="InterPro" id="IPR049730">
    <property type="entry name" value="SNF2/RAD54-like_C"/>
</dbReference>
<dbReference type="AlphaFoldDB" id="A0A2M7EAJ6"/>
<dbReference type="SUPFAM" id="SSF52540">
    <property type="entry name" value="P-loop containing nucleoside triphosphate hydrolases"/>
    <property type="match status" value="2"/>
</dbReference>
<dbReference type="InterPro" id="IPR057342">
    <property type="entry name" value="DEXDc_RapA"/>
</dbReference>
<proteinExistence type="predicted"/>
<dbReference type="Pfam" id="PF00176">
    <property type="entry name" value="SNF2-rel_dom"/>
    <property type="match status" value="1"/>
</dbReference>
<evidence type="ECO:0000259" key="6">
    <source>
        <dbReference type="PROSITE" id="PS51194"/>
    </source>
</evidence>
<evidence type="ECO:0000256" key="1">
    <source>
        <dbReference type="ARBA" id="ARBA00022741"/>
    </source>
</evidence>
<comment type="caution">
    <text evidence="7">The sequence shown here is derived from an EMBL/GenBank/DDBJ whole genome shotgun (WGS) entry which is preliminary data.</text>
</comment>
<dbReference type="InterPro" id="IPR014001">
    <property type="entry name" value="Helicase_ATP-bd"/>
</dbReference>
<dbReference type="InterPro" id="IPR000330">
    <property type="entry name" value="SNF2_N"/>
</dbReference>
<dbReference type="Proteomes" id="UP000228886">
    <property type="component" value="Unassembled WGS sequence"/>
</dbReference>
<dbReference type="InterPro" id="IPR001650">
    <property type="entry name" value="Helicase_C-like"/>
</dbReference>
<evidence type="ECO:0000256" key="2">
    <source>
        <dbReference type="ARBA" id="ARBA00022801"/>
    </source>
</evidence>
<dbReference type="PROSITE" id="PS51192">
    <property type="entry name" value="HELICASE_ATP_BIND_1"/>
    <property type="match status" value="1"/>
</dbReference>
<protein>
    <submittedName>
        <fullName evidence="7">Helicase SNF2</fullName>
    </submittedName>
</protein>
<keyword evidence="2" id="KW-0378">Hydrolase</keyword>
<dbReference type="Pfam" id="PF00271">
    <property type="entry name" value="Helicase_C"/>
    <property type="match status" value="1"/>
</dbReference>
<name>A0A2M7EAJ6_9BACT</name>
<evidence type="ECO:0000259" key="5">
    <source>
        <dbReference type="PROSITE" id="PS51192"/>
    </source>
</evidence>
<dbReference type="CDD" id="cd18793">
    <property type="entry name" value="SF2_C_SNF"/>
    <property type="match status" value="1"/>
</dbReference>
<dbReference type="PROSITE" id="PS51194">
    <property type="entry name" value="HELICASE_CTER"/>
    <property type="match status" value="1"/>
</dbReference>
<dbReference type="SMART" id="SM00490">
    <property type="entry name" value="HELICc"/>
    <property type="match status" value="1"/>
</dbReference>
<gene>
    <name evidence="7" type="ORF">COS11_00455</name>
</gene>
<keyword evidence="1" id="KW-0547">Nucleotide-binding</keyword>
<dbReference type="Gene3D" id="3.40.50.10810">
    <property type="entry name" value="Tandem AAA-ATPase domain"/>
    <property type="match status" value="1"/>
</dbReference>
<dbReference type="CDD" id="cd18011">
    <property type="entry name" value="DEXDc_RapA"/>
    <property type="match status" value="1"/>
</dbReference>
<dbReference type="GO" id="GO:0005524">
    <property type="term" value="F:ATP binding"/>
    <property type="evidence" value="ECO:0007669"/>
    <property type="project" value="UniProtKB-KW"/>
</dbReference>